<evidence type="ECO:0000313" key="3">
    <source>
        <dbReference type="Proteomes" id="UP001596161"/>
    </source>
</evidence>
<keyword evidence="1" id="KW-1133">Transmembrane helix</keyword>
<proteinExistence type="predicted"/>
<dbReference type="EMBL" id="JBHSKT010000003">
    <property type="protein sequence ID" value="MFC5270359.1"/>
    <property type="molecule type" value="Genomic_DNA"/>
</dbReference>
<keyword evidence="1" id="KW-0812">Transmembrane</keyword>
<accession>A0ABW0EBT7</accession>
<sequence>MDIASFFTSMPSWALFSLFVIIGVFMTEVGSFFGRRKFNTDKQVPAVSIGTAVTAVLGLLAFMLGFTFSITASRFSDRKGLAISQANAIGTSYLRAGLIPEKQKTEVRKLLKEYTDLLLQVQSSNQVETKLNRLEEIHWLLWEQTVSLENEKMVPAIQSLFISSVNEIINVSDERKTVSLVFRIPNVLWSSLLLLTGMSMFAFGYQSGINGSRRISGFPLLPVAYALVIVLIADMDATSLSRFQVSQEPLKNLQKMMHKNIP</sequence>
<dbReference type="Proteomes" id="UP001596161">
    <property type="component" value="Unassembled WGS sequence"/>
</dbReference>
<evidence type="ECO:0008006" key="4">
    <source>
        <dbReference type="Google" id="ProtNLM"/>
    </source>
</evidence>
<evidence type="ECO:0000256" key="1">
    <source>
        <dbReference type="SAM" id="Phobius"/>
    </source>
</evidence>
<protein>
    <recommendedName>
        <fullName evidence="4">DUF4239 domain-containing protein</fullName>
    </recommendedName>
</protein>
<feature type="transmembrane region" description="Helical" evidence="1">
    <location>
        <begin position="187"/>
        <end position="205"/>
    </location>
</feature>
<evidence type="ECO:0000313" key="2">
    <source>
        <dbReference type="EMBL" id="MFC5270359.1"/>
    </source>
</evidence>
<reference evidence="3" key="1">
    <citation type="journal article" date="2019" name="Int. J. Syst. Evol. Microbiol.">
        <title>The Global Catalogue of Microorganisms (GCM) 10K type strain sequencing project: providing services to taxonomists for standard genome sequencing and annotation.</title>
        <authorList>
            <consortium name="The Broad Institute Genomics Platform"/>
            <consortium name="The Broad Institute Genome Sequencing Center for Infectious Disease"/>
            <person name="Wu L."/>
            <person name="Ma J."/>
        </authorList>
    </citation>
    <scope>NUCLEOTIDE SEQUENCE [LARGE SCALE GENOMIC DNA]</scope>
    <source>
        <strain evidence="3">KACC 12602</strain>
    </source>
</reference>
<keyword evidence="3" id="KW-1185">Reference proteome</keyword>
<gene>
    <name evidence="2" type="ORF">ACFPIB_07055</name>
</gene>
<keyword evidence="1" id="KW-0472">Membrane</keyword>
<dbReference type="InterPro" id="IPR025333">
    <property type="entry name" value="DUF4239"/>
</dbReference>
<feature type="transmembrane region" description="Helical" evidence="1">
    <location>
        <begin position="46"/>
        <end position="70"/>
    </location>
</feature>
<feature type="transmembrane region" description="Helical" evidence="1">
    <location>
        <begin position="217"/>
        <end position="233"/>
    </location>
</feature>
<dbReference type="RefSeq" id="WP_378016730.1">
    <property type="nucleotide sequence ID" value="NZ_JBHSKT010000003.1"/>
</dbReference>
<feature type="transmembrane region" description="Helical" evidence="1">
    <location>
        <begin position="12"/>
        <end position="34"/>
    </location>
</feature>
<dbReference type="Pfam" id="PF14023">
    <property type="entry name" value="Bestrophin-like"/>
    <property type="match status" value="1"/>
</dbReference>
<organism evidence="2 3">
    <name type="scientific">Adhaeribacter terreus</name>
    <dbReference type="NCBI Taxonomy" id="529703"/>
    <lineage>
        <taxon>Bacteria</taxon>
        <taxon>Pseudomonadati</taxon>
        <taxon>Bacteroidota</taxon>
        <taxon>Cytophagia</taxon>
        <taxon>Cytophagales</taxon>
        <taxon>Hymenobacteraceae</taxon>
        <taxon>Adhaeribacter</taxon>
    </lineage>
</organism>
<name>A0ABW0EBT7_9BACT</name>
<comment type="caution">
    <text evidence="2">The sequence shown here is derived from an EMBL/GenBank/DDBJ whole genome shotgun (WGS) entry which is preliminary data.</text>
</comment>